<name>A0A2H3CVT8_ARMGA</name>
<evidence type="ECO:0000256" key="1">
    <source>
        <dbReference type="SAM" id="MobiDB-lite"/>
    </source>
</evidence>
<dbReference type="InterPro" id="IPR046522">
    <property type="entry name" value="DUF6699"/>
</dbReference>
<organism evidence="3 4">
    <name type="scientific">Armillaria gallica</name>
    <name type="common">Bulbous honey fungus</name>
    <name type="synonym">Armillaria bulbosa</name>
    <dbReference type="NCBI Taxonomy" id="47427"/>
    <lineage>
        <taxon>Eukaryota</taxon>
        <taxon>Fungi</taxon>
        <taxon>Dikarya</taxon>
        <taxon>Basidiomycota</taxon>
        <taxon>Agaricomycotina</taxon>
        <taxon>Agaricomycetes</taxon>
        <taxon>Agaricomycetidae</taxon>
        <taxon>Agaricales</taxon>
        <taxon>Marasmiineae</taxon>
        <taxon>Physalacriaceae</taxon>
        <taxon>Armillaria</taxon>
    </lineage>
</organism>
<feature type="domain" description="DUF6699" evidence="2">
    <location>
        <begin position="197"/>
        <end position="327"/>
    </location>
</feature>
<dbReference type="Pfam" id="PF20415">
    <property type="entry name" value="DUF6699"/>
    <property type="match status" value="1"/>
</dbReference>
<dbReference type="AlphaFoldDB" id="A0A2H3CVT8"/>
<feature type="compositionally biased region" description="Polar residues" evidence="1">
    <location>
        <begin position="40"/>
        <end position="52"/>
    </location>
</feature>
<accession>A0A2H3CVT8</accession>
<dbReference type="InParanoid" id="A0A2H3CVT8"/>
<evidence type="ECO:0000313" key="3">
    <source>
        <dbReference type="EMBL" id="PBK87149.1"/>
    </source>
</evidence>
<dbReference type="OrthoDB" id="3242468at2759"/>
<dbReference type="OMA" id="THREWEA"/>
<feature type="region of interest" description="Disordered" evidence="1">
    <location>
        <begin position="107"/>
        <end position="170"/>
    </location>
</feature>
<protein>
    <recommendedName>
        <fullName evidence="2">DUF6699 domain-containing protein</fullName>
    </recommendedName>
</protein>
<feature type="compositionally biased region" description="Basic residues" evidence="1">
    <location>
        <begin position="82"/>
        <end position="91"/>
    </location>
</feature>
<feature type="compositionally biased region" description="Low complexity" evidence="1">
    <location>
        <begin position="1"/>
        <end position="15"/>
    </location>
</feature>
<proteinExistence type="predicted"/>
<evidence type="ECO:0000313" key="4">
    <source>
        <dbReference type="Proteomes" id="UP000217790"/>
    </source>
</evidence>
<gene>
    <name evidence="3" type="ORF">ARMGADRAFT_1085914</name>
</gene>
<feature type="compositionally biased region" description="Low complexity" evidence="1">
    <location>
        <begin position="118"/>
        <end position="151"/>
    </location>
</feature>
<feature type="region of interest" description="Disordered" evidence="1">
    <location>
        <begin position="1"/>
        <end position="93"/>
    </location>
</feature>
<sequence>MVSYLRSLFGGSSSSRKQDAPFSDGSKPRRRSCSTPRSSGQVTLSPSTSSIEQVPRRKRSNSLSCGPSPTKGYSYASLSTHTGKHGRHHEPHSRELRIASYKYDRPAPYPIYLPTPSPQSNHSRTSSSTSSAPDSFPKTNSSTTSHSSPRSVLKKTSHSNPHTGIQHHVSFANPNRPEALHMHPLLASSRHHPAPIWYDVIFTPSSKSVVDRKTRTPIPAHTLSQPATDPAKPDKLVLRSNKLPWPVVVHADGKIITNLDLLCAVHRTLSTRVTHREWEALGHGTHAQLKAARAYETRCKKLGGGWDGGVRRIDWLGEKTFLIGVEVDKSTGVGKLVFGKP</sequence>
<feature type="compositionally biased region" description="Pro residues" evidence="1">
    <location>
        <begin position="107"/>
        <end position="117"/>
    </location>
</feature>
<evidence type="ECO:0000259" key="2">
    <source>
        <dbReference type="Pfam" id="PF20415"/>
    </source>
</evidence>
<dbReference type="Proteomes" id="UP000217790">
    <property type="component" value="Unassembled WGS sequence"/>
</dbReference>
<reference evidence="4" key="1">
    <citation type="journal article" date="2017" name="Nat. Ecol. Evol.">
        <title>Genome expansion and lineage-specific genetic innovations in the forest pathogenic fungi Armillaria.</title>
        <authorList>
            <person name="Sipos G."/>
            <person name="Prasanna A.N."/>
            <person name="Walter M.C."/>
            <person name="O'Connor E."/>
            <person name="Balint B."/>
            <person name="Krizsan K."/>
            <person name="Kiss B."/>
            <person name="Hess J."/>
            <person name="Varga T."/>
            <person name="Slot J."/>
            <person name="Riley R."/>
            <person name="Boka B."/>
            <person name="Rigling D."/>
            <person name="Barry K."/>
            <person name="Lee J."/>
            <person name="Mihaltcheva S."/>
            <person name="LaButti K."/>
            <person name="Lipzen A."/>
            <person name="Waldron R."/>
            <person name="Moloney N.M."/>
            <person name="Sperisen C."/>
            <person name="Kredics L."/>
            <person name="Vagvoelgyi C."/>
            <person name="Patrignani A."/>
            <person name="Fitzpatrick D."/>
            <person name="Nagy I."/>
            <person name="Doyle S."/>
            <person name="Anderson J.B."/>
            <person name="Grigoriev I.V."/>
            <person name="Gueldener U."/>
            <person name="Muensterkoetter M."/>
            <person name="Nagy L.G."/>
        </authorList>
    </citation>
    <scope>NUCLEOTIDE SEQUENCE [LARGE SCALE GENOMIC DNA]</scope>
    <source>
        <strain evidence="4">Ar21-2</strain>
    </source>
</reference>
<dbReference type="EMBL" id="KZ293680">
    <property type="protein sequence ID" value="PBK87149.1"/>
    <property type="molecule type" value="Genomic_DNA"/>
</dbReference>
<keyword evidence="4" id="KW-1185">Reference proteome</keyword>